<evidence type="ECO:0000313" key="1">
    <source>
        <dbReference type="EMBL" id="MTD55718.1"/>
    </source>
</evidence>
<dbReference type="Proteomes" id="UP000440096">
    <property type="component" value="Unassembled WGS sequence"/>
</dbReference>
<organism evidence="1 2">
    <name type="scientific">Amycolatopsis pithecellobii</name>
    <dbReference type="NCBI Taxonomy" id="664692"/>
    <lineage>
        <taxon>Bacteria</taxon>
        <taxon>Bacillati</taxon>
        <taxon>Actinomycetota</taxon>
        <taxon>Actinomycetes</taxon>
        <taxon>Pseudonocardiales</taxon>
        <taxon>Pseudonocardiaceae</taxon>
        <taxon>Amycolatopsis</taxon>
    </lineage>
</organism>
<evidence type="ECO:0000313" key="2">
    <source>
        <dbReference type="Proteomes" id="UP000440096"/>
    </source>
</evidence>
<reference evidence="1 2" key="1">
    <citation type="submission" date="2019-11" db="EMBL/GenBank/DDBJ databases">
        <title>Draft genome of Amycolatopsis RM579.</title>
        <authorList>
            <person name="Duangmal K."/>
            <person name="Mingma R."/>
        </authorList>
    </citation>
    <scope>NUCLEOTIDE SEQUENCE [LARGE SCALE GENOMIC DNA]</scope>
    <source>
        <strain evidence="1 2">RM579</strain>
    </source>
</reference>
<proteinExistence type="predicted"/>
<comment type="caution">
    <text evidence="1">The sequence shown here is derived from an EMBL/GenBank/DDBJ whole genome shotgun (WGS) entry which is preliminary data.</text>
</comment>
<name>A0A6N7YUX1_9PSEU</name>
<sequence>MAISDEDWQRINAVKREAMLRNQEERRLVLERASKPTAAQVRRKQEEERLLQSRLRRLRDEKVKPIDLDNLG</sequence>
<dbReference type="AlphaFoldDB" id="A0A6N7YUX1"/>
<keyword evidence="2" id="KW-1185">Reference proteome</keyword>
<accession>A0A6N7YUX1</accession>
<protein>
    <submittedName>
        <fullName evidence="1">Uncharacterized protein</fullName>
    </submittedName>
</protein>
<dbReference type="EMBL" id="WMBA01000025">
    <property type="protein sequence ID" value="MTD55718.1"/>
    <property type="molecule type" value="Genomic_DNA"/>
</dbReference>
<dbReference type="RefSeq" id="WP_154757919.1">
    <property type="nucleotide sequence ID" value="NZ_WMBA01000025.1"/>
</dbReference>
<gene>
    <name evidence="1" type="ORF">GKO32_17305</name>
</gene>